<dbReference type="STRING" id="589385.SAMN05421504_105209"/>
<dbReference type="AlphaFoldDB" id="A0A1H3J1G1"/>
<evidence type="ECO:0000313" key="2">
    <source>
        <dbReference type="EMBL" id="SDY33771.1"/>
    </source>
</evidence>
<organism evidence="2 3">
    <name type="scientific">Amycolatopsis xylanica</name>
    <dbReference type="NCBI Taxonomy" id="589385"/>
    <lineage>
        <taxon>Bacteria</taxon>
        <taxon>Bacillati</taxon>
        <taxon>Actinomycetota</taxon>
        <taxon>Actinomycetes</taxon>
        <taxon>Pseudonocardiales</taxon>
        <taxon>Pseudonocardiaceae</taxon>
        <taxon>Amycolatopsis</taxon>
    </lineage>
</organism>
<keyword evidence="3" id="KW-1185">Reference proteome</keyword>
<keyword evidence="1" id="KW-0472">Membrane</keyword>
<dbReference type="RefSeq" id="WP_091292337.1">
    <property type="nucleotide sequence ID" value="NZ_FNON01000005.1"/>
</dbReference>
<dbReference type="Proteomes" id="UP000199515">
    <property type="component" value="Unassembled WGS sequence"/>
</dbReference>
<evidence type="ECO:0000256" key="1">
    <source>
        <dbReference type="SAM" id="Phobius"/>
    </source>
</evidence>
<name>A0A1H3J1G1_9PSEU</name>
<evidence type="ECO:0000313" key="3">
    <source>
        <dbReference type="Proteomes" id="UP000199515"/>
    </source>
</evidence>
<gene>
    <name evidence="2" type="ORF">SAMN05421504_105209</name>
</gene>
<proteinExistence type="predicted"/>
<dbReference type="OrthoDB" id="3817108at2"/>
<reference evidence="2 3" key="1">
    <citation type="submission" date="2016-10" db="EMBL/GenBank/DDBJ databases">
        <authorList>
            <person name="de Groot N.N."/>
        </authorList>
    </citation>
    <scope>NUCLEOTIDE SEQUENCE [LARGE SCALE GENOMIC DNA]</scope>
    <source>
        <strain evidence="2 3">CPCC 202699</strain>
    </source>
</reference>
<sequence length="326" mass="35850">MADEPFVLPKSPTPLELRREFIKAGQPHFNEIRDKFCEVNGDIIEEHYYPDTPAAAILVRSRRERRLFGRRWFTKGAYKLHVNYSSAEATPSFAAALRSARQEEHKNSALLRSRAQEIFAQTIYSVIVHLLGILDLVSREREEASRDLTSQPDLEWLDQRQSQEAEAAEKDITEAKAFATSAVRNSAITFYIIGLPLGVALVTMLIFGLLLVRDLADGQLAVCLAAGAIGALLSVMTRITNNGQVDVAIERTRWMTVLAGAFRPAVGAVFGAAIYVLILGGLIPFKEAVGTGTTFYFTGLAFLAGFSERWAQDTIVQSTPSSAATP</sequence>
<keyword evidence="1" id="KW-1133">Transmembrane helix</keyword>
<keyword evidence="1" id="KW-0812">Transmembrane</keyword>
<accession>A0A1H3J1G1</accession>
<feature type="transmembrane region" description="Helical" evidence="1">
    <location>
        <begin position="257"/>
        <end position="282"/>
    </location>
</feature>
<dbReference type="EMBL" id="FNON01000005">
    <property type="protein sequence ID" value="SDY33771.1"/>
    <property type="molecule type" value="Genomic_DNA"/>
</dbReference>
<feature type="transmembrane region" description="Helical" evidence="1">
    <location>
        <begin position="188"/>
        <end position="212"/>
    </location>
</feature>
<feature type="transmembrane region" description="Helical" evidence="1">
    <location>
        <begin position="288"/>
        <end position="306"/>
    </location>
</feature>
<feature type="transmembrane region" description="Helical" evidence="1">
    <location>
        <begin position="218"/>
        <end position="236"/>
    </location>
</feature>
<protein>
    <submittedName>
        <fullName evidence="2">Uncharacterized protein</fullName>
    </submittedName>
</protein>